<evidence type="ECO:0000313" key="2">
    <source>
        <dbReference type="Proteomes" id="UP000014937"/>
    </source>
</evidence>
<proteinExistence type="predicted"/>
<dbReference type="EMBL" id="CBGL010000001">
    <property type="protein sequence ID" value="CDD09348.1"/>
    <property type="molecule type" value="Genomic_DNA"/>
</dbReference>
<evidence type="ECO:0000313" key="1">
    <source>
        <dbReference type="EMBL" id="CDD09348.1"/>
    </source>
</evidence>
<comment type="caution">
    <text evidence="1">The sequence shown here is derived from an EMBL/GenBank/DDBJ whole genome shotgun (WGS) entry which is preliminary data.</text>
</comment>
<reference evidence="1" key="1">
    <citation type="submission" date="2012-11" db="EMBL/GenBank/DDBJ databases">
        <title>Dependencies among metagenomic species, viruses, plasmids and units of genetic variation.</title>
        <authorList>
            <person name="Nielsen H.B."/>
            <person name="Almeida M."/>
            <person name="Juncker A.S."/>
            <person name="Rasmussen S."/>
            <person name="Li J."/>
            <person name="Sunagawa S."/>
            <person name="Plichta D."/>
            <person name="Gautier L."/>
            <person name="Le Chatelier E."/>
            <person name="Peletier E."/>
            <person name="Bonde I."/>
            <person name="Nielsen T."/>
            <person name="Manichanh C."/>
            <person name="Arumugam M."/>
            <person name="Batto J."/>
            <person name="Santos M.B.Q.D."/>
            <person name="Blom N."/>
            <person name="Borruel N."/>
            <person name="Burgdorf K.S."/>
            <person name="Boumezbeur F."/>
            <person name="Casellas F."/>
            <person name="Dore J."/>
            <person name="Guarner F."/>
            <person name="Hansen T."/>
            <person name="Hildebrand F."/>
            <person name="Kaas R.S."/>
            <person name="Kennedy S."/>
            <person name="Kristiansen K."/>
            <person name="Kultima J.R."/>
            <person name="Leonard P."/>
            <person name="Levenez F."/>
            <person name="Lund O."/>
            <person name="Moumen B."/>
            <person name="Le Paslier D."/>
            <person name="Pons N."/>
            <person name="Pedersen O."/>
            <person name="Prifti E."/>
            <person name="Qin J."/>
            <person name="Raes J."/>
            <person name="Tap J."/>
            <person name="Tims S."/>
            <person name="Ussery D.W."/>
            <person name="Yamada T."/>
            <person name="MetaHit consortium"/>
            <person name="Renault P."/>
            <person name="Sicheritz-Ponten T."/>
            <person name="Bork P."/>
            <person name="Wang J."/>
            <person name="Brunak S."/>
            <person name="Ehrlich S.D."/>
        </authorList>
    </citation>
    <scope>NUCLEOTIDE SEQUENCE [LARGE SCALE GENOMIC DNA]</scope>
</reference>
<dbReference type="HOGENOM" id="CLU_2524616_0_0_9"/>
<accession>R6WE07</accession>
<organism evidence="1 2">
    <name type="scientific">Phascolarctobacterium succinatutens CAG:287</name>
    <dbReference type="NCBI Taxonomy" id="1263101"/>
    <lineage>
        <taxon>Bacteria</taxon>
        <taxon>Bacillati</taxon>
        <taxon>Bacillota</taxon>
        <taxon>Negativicutes</taxon>
        <taxon>Acidaminococcales</taxon>
        <taxon>Acidaminococcaceae</taxon>
        <taxon>Phascolarctobacterium</taxon>
    </lineage>
</organism>
<dbReference type="RefSeq" id="WP_021719131.1">
    <property type="nucleotide sequence ID" value="NZ_FR892734.1"/>
</dbReference>
<sequence length="84" mass="9935">MKYDLQKLRVIMDNSNIGKLNYSIYPDKNFRIETVIFIRKQANKWEIGVKDKGADYDVTQFDTEAEACQAFLERYYPEGLNCEK</sequence>
<gene>
    <name evidence="1" type="ORF">BN587_00003</name>
</gene>
<name>R6WE07_9FIRM</name>
<dbReference type="Proteomes" id="UP000014937">
    <property type="component" value="Unassembled WGS sequence"/>
</dbReference>
<dbReference type="AlphaFoldDB" id="R6WE07"/>
<protein>
    <submittedName>
        <fullName evidence="1">Uncharacterized protein</fullName>
    </submittedName>
</protein>